<dbReference type="Gene3D" id="2.170.130.10">
    <property type="entry name" value="TonB-dependent receptor, plug domain"/>
    <property type="match status" value="1"/>
</dbReference>
<name>A0A4R8DTR1_9BACT</name>
<accession>A0A4R8DTR1</accession>
<dbReference type="SUPFAM" id="SSF49464">
    <property type="entry name" value="Carboxypeptidase regulatory domain-like"/>
    <property type="match status" value="1"/>
</dbReference>
<dbReference type="PROSITE" id="PS52016">
    <property type="entry name" value="TONB_DEPENDENT_REC_3"/>
    <property type="match status" value="1"/>
</dbReference>
<evidence type="ECO:0000256" key="1">
    <source>
        <dbReference type="PROSITE-ProRule" id="PRU01360"/>
    </source>
</evidence>
<feature type="domain" description="Protein FecR C-terminal" evidence="5">
    <location>
        <begin position="350"/>
        <end position="413"/>
    </location>
</feature>
<evidence type="ECO:0000313" key="6">
    <source>
        <dbReference type="EMBL" id="TDX00825.1"/>
    </source>
</evidence>
<feature type="domain" description="TonB-dependent receptor plug" evidence="4">
    <location>
        <begin position="622"/>
        <end position="750"/>
    </location>
</feature>
<dbReference type="SUPFAM" id="SSF56935">
    <property type="entry name" value="Porins"/>
    <property type="match status" value="1"/>
</dbReference>
<dbReference type="InterPro" id="IPR006860">
    <property type="entry name" value="FecR"/>
</dbReference>
<dbReference type="InterPro" id="IPR023997">
    <property type="entry name" value="TonB-dep_OMP_SusC/RagA_CS"/>
</dbReference>
<comment type="subcellular location">
    <subcellularLocation>
        <location evidence="1">Cell outer membrane</location>
        <topology evidence="1">Multi-pass membrane protein</topology>
    </subcellularLocation>
</comment>
<dbReference type="Pfam" id="PF07715">
    <property type="entry name" value="Plug"/>
    <property type="match status" value="1"/>
</dbReference>
<keyword evidence="7" id="KW-1185">Reference proteome</keyword>
<dbReference type="NCBIfam" id="TIGR04057">
    <property type="entry name" value="SusC_RagA_signa"/>
    <property type="match status" value="1"/>
</dbReference>
<dbReference type="GO" id="GO:0016989">
    <property type="term" value="F:sigma factor antagonist activity"/>
    <property type="evidence" value="ECO:0007669"/>
    <property type="project" value="TreeGrafter"/>
</dbReference>
<comment type="caution">
    <text evidence="6">The sequence shown here is derived from an EMBL/GenBank/DDBJ whole genome shotgun (WGS) entry which is preliminary data.</text>
</comment>
<keyword evidence="2" id="KW-1133">Transmembrane helix</keyword>
<evidence type="ECO:0000256" key="2">
    <source>
        <dbReference type="SAM" id="Phobius"/>
    </source>
</evidence>
<dbReference type="PANTHER" id="PTHR30273:SF2">
    <property type="entry name" value="PROTEIN FECR"/>
    <property type="match status" value="1"/>
</dbReference>
<dbReference type="Pfam" id="PF13715">
    <property type="entry name" value="CarbopepD_reg_2"/>
    <property type="match status" value="1"/>
</dbReference>
<keyword evidence="1 2" id="KW-0472">Membrane</keyword>
<dbReference type="Gene3D" id="3.55.50.30">
    <property type="match status" value="1"/>
</dbReference>
<dbReference type="InterPro" id="IPR032508">
    <property type="entry name" value="FecR_C"/>
</dbReference>
<dbReference type="GO" id="GO:0009279">
    <property type="term" value="C:cell outer membrane"/>
    <property type="evidence" value="ECO:0007669"/>
    <property type="project" value="UniProtKB-SubCell"/>
</dbReference>
<feature type="transmembrane region" description="Helical" evidence="2">
    <location>
        <begin position="92"/>
        <end position="113"/>
    </location>
</feature>
<dbReference type="Pfam" id="PF16344">
    <property type="entry name" value="FecR_C"/>
    <property type="match status" value="1"/>
</dbReference>
<organism evidence="6 7">
    <name type="scientific">Dinghuibacter silviterrae</name>
    <dbReference type="NCBI Taxonomy" id="1539049"/>
    <lineage>
        <taxon>Bacteria</taxon>
        <taxon>Pseudomonadati</taxon>
        <taxon>Bacteroidota</taxon>
        <taxon>Chitinophagia</taxon>
        <taxon>Chitinophagales</taxon>
        <taxon>Chitinophagaceae</taxon>
        <taxon>Dinghuibacter</taxon>
    </lineage>
</organism>
<dbReference type="InterPro" id="IPR008969">
    <property type="entry name" value="CarboxyPept-like_regulatory"/>
</dbReference>
<evidence type="ECO:0000259" key="4">
    <source>
        <dbReference type="Pfam" id="PF07715"/>
    </source>
</evidence>
<proteinExistence type="inferred from homology"/>
<dbReference type="EMBL" id="SODV01000001">
    <property type="protein sequence ID" value="TDX00825.1"/>
    <property type="molecule type" value="Genomic_DNA"/>
</dbReference>
<dbReference type="InterPro" id="IPR023996">
    <property type="entry name" value="TonB-dep_OMP_SusC/RagA"/>
</dbReference>
<dbReference type="InterPro" id="IPR012910">
    <property type="entry name" value="Plug_dom"/>
</dbReference>
<reference evidence="6 7" key="1">
    <citation type="submission" date="2019-03" db="EMBL/GenBank/DDBJ databases">
        <title>Genomic Encyclopedia of Type Strains, Phase IV (KMG-IV): sequencing the most valuable type-strain genomes for metagenomic binning, comparative biology and taxonomic classification.</title>
        <authorList>
            <person name="Goeker M."/>
        </authorList>
    </citation>
    <scope>NUCLEOTIDE SEQUENCE [LARGE SCALE GENOMIC DNA]</scope>
    <source>
        <strain evidence="6 7">DSM 100059</strain>
    </source>
</reference>
<dbReference type="NCBIfam" id="TIGR04056">
    <property type="entry name" value="OMP_RagA_SusC"/>
    <property type="match status" value="1"/>
</dbReference>
<dbReference type="Gene3D" id="2.60.120.1440">
    <property type="match status" value="1"/>
</dbReference>
<dbReference type="InterPro" id="IPR012373">
    <property type="entry name" value="Ferrdict_sens_TM"/>
</dbReference>
<gene>
    <name evidence="6" type="ORF">EDB95_1854</name>
</gene>
<keyword evidence="1 2" id="KW-0812">Transmembrane</keyword>
<keyword evidence="1" id="KW-1134">Transmembrane beta strand</keyword>
<dbReference type="InterPro" id="IPR037066">
    <property type="entry name" value="Plug_dom_sf"/>
</dbReference>
<dbReference type="PANTHER" id="PTHR30273">
    <property type="entry name" value="PERIPLASMIC SIGNAL SENSOR AND SIGMA FACTOR ACTIVATOR FECR-RELATED"/>
    <property type="match status" value="1"/>
</dbReference>
<keyword evidence="1" id="KW-0998">Cell outer membrane</keyword>
<dbReference type="InterPro" id="IPR039426">
    <property type="entry name" value="TonB-dep_rcpt-like"/>
</dbReference>
<evidence type="ECO:0000313" key="7">
    <source>
        <dbReference type="Proteomes" id="UP000294498"/>
    </source>
</evidence>
<protein>
    <submittedName>
        <fullName evidence="6">FecR family protein</fullName>
    </submittedName>
</protein>
<dbReference type="RefSeq" id="WP_162852529.1">
    <property type="nucleotide sequence ID" value="NZ_SODV01000001.1"/>
</dbReference>
<comment type="similarity">
    <text evidence="1">Belongs to the TonB-dependent receptor family.</text>
</comment>
<dbReference type="Pfam" id="PF04773">
    <property type="entry name" value="FecR"/>
    <property type="match status" value="1"/>
</dbReference>
<evidence type="ECO:0000259" key="5">
    <source>
        <dbReference type="Pfam" id="PF16344"/>
    </source>
</evidence>
<feature type="domain" description="FecR protein" evidence="3">
    <location>
        <begin position="208"/>
        <end position="305"/>
    </location>
</feature>
<sequence length="1498" mass="162723">MENQSVHHAFRIAELIRLYRDRQLSGEDAVQFEAWLGEKPGNRQLVDEWDDEETVERYIDKYVSATDAEVAFETRIATRLTDRYAPVRHVRVYWLTGIAASLVAATLVAALWYGKERQASQHALAVHAPVAAPGLPTAPPGSGSPGPGSARATLTMSDGHQFILDELPVGWVAVEGGTHILKKAQGLLGYDAAGTPATGTPGNLALNTITTPKGGTYKVELPDGTIAWLNAASSLRFPAAFKGNVREVSLDGEGYFNVAQRPDAPFIVHTEHSNTDIKVLGTRFDVLAYEDEPICKTTVLDGSVKVTAGTGASGTLQKGQEAQSTRSGALRVFPATGDAIAWTNDELPLNRNITSIMRDIARWYDVTVEYRGDVSGRSFGGIVPRDSSLTYVLKVLEGTGSIHFTLDKRRIIVMPWRMLARLTILMFTMIWTPTIYAQEPSVPITLHVKGVRIEDVLSSISRQTGCFFVYDMASLRLAGRITLNIDRVPLKEALDRCMDGQPLTYTVFDKTIVIRAKTPPPPPRRLPMTVSGRVVNERREPVPGASVSIIGTIRGVFAGDDGVFSLNNVRVGDTLKVSCIGYETKDIPIHGGTPLDIMLHTFASVLDETVIIAYGTTTRRLNTGSVSKVTQQAIGLQPVADPLETLQGRVPGVLITASSGIPGSYYKVQVRGQSSILQGSDPLIVIDGVPFAPNNNPLNQLVSAANPLGNASQGGLSPLALINPGDIESIEILKDADATAIYGSRGAAGVILITTRKGRPGKAGFSLSAYTGAGAVTRTLPMMGTPAYLAMRRAAFAQDSVTPTAINAPDLLVWDTTRYTNFNKLLIGDWGATNDVQASLSAGSDQTQVLLSGNYHQQQSVFPAHLGDQRGGLYASINHHSLNKRFAADFTFNYTADHNACIAQDLTASVNLPPDYPALKNASNGFVWQDKGISFSVNPLAYLLDRYTAQSSNVLTHLQLSYQVVQGLSLKVSAGYNALQVNETGIVPIAAQNPATSPTGFAQFGTRHLSNWIAEPQAEYTTRLGKGRLQLLAGATWQGLTGTGYMISGYGYHDDALLGSTNGAAGLSSVNTSTAYRYEAAFGRLTYNLKDQYLLNLSARRDGSSRFGPGKQFAGFGAAGMAWIFTKTALHLPFLSYGKIRASYGITGNDQIGDYQYLDVWSSTPYPYLGSASLYPVRLYNPYYSWEINRKLEGALELGFLNDKILSTTAWYMDRGGNQLIRYGLPLQTGFSGITENFPALVENTGLEEELTTRNITTRQVQWSTTLNLTLPYNRLLSFPGIATSSYSNLQVGQPLSIVDGFLYNGVNSATGTYTFKDIDQSGQISYPGDYVKNIAHLAPTLFGGLSSSLHYRSWQLDALASFRLQKGPNYYYYYYNSGFLPGTLYNQPVAKGTVWTHPDEQATLQRYTAGYNAAAYTAGYDLANSSAAYSDASFLRLTNVSLSYTFAHLWGLDQVQLYVRAQNLLTLTRYMGADPETQNTFVLPPLKVMVGGIHCQL</sequence>
<keyword evidence="1" id="KW-0813">Transport</keyword>
<evidence type="ECO:0000259" key="3">
    <source>
        <dbReference type="Pfam" id="PF04773"/>
    </source>
</evidence>
<dbReference type="Proteomes" id="UP000294498">
    <property type="component" value="Unassembled WGS sequence"/>
</dbReference>